<feature type="region of interest" description="Disordered" evidence="6">
    <location>
        <begin position="1"/>
        <end position="117"/>
    </location>
</feature>
<dbReference type="Proteomes" id="UP000515121">
    <property type="component" value="Unplaced"/>
</dbReference>
<feature type="compositionally biased region" description="Low complexity" evidence="6">
    <location>
        <begin position="1"/>
        <end position="10"/>
    </location>
</feature>
<evidence type="ECO:0000259" key="7">
    <source>
        <dbReference type="Pfam" id="PF25220"/>
    </source>
</evidence>
<reference evidence="9" key="1">
    <citation type="submission" date="2025-08" db="UniProtKB">
        <authorList>
            <consortium name="RefSeq"/>
        </authorList>
    </citation>
    <scope>IDENTIFICATION</scope>
    <source>
        <tissue evidence="9">Fruit stalk</tissue>
    </source>
</reference>
<feature type="compositionally biased region" description="Low complexity" evidence="6">
    <location>
        <begin position="24"/>
        <end position="71"/>
    </location>
</feature>
<evidence type="ECO:0000313" key="8">
    <source>
        <dbReference type="Proteomes" id="UP000515121"/>
    </source>
</evidence>
<keyword evidence="2" id="KW-0498">Mitosis</keyword>
<evidence type="ECO:0000256" key="4">
    <source>
        <dbReference type="ARBA" id="ARBA00023306"/>
    </source>
</evidence>
<dbReference type="GeneID" id="111294184"/>
<evidence type="ECO:0000256" key="1">
    <source>
        <dbReference type="ARBA" id="ARBA00022618"/>
    </source>
</evidence>
<accession>A0A6P5YSL1</accession>
<feature type="compositionally biased region" description="Polar residues" evidence="6">
    <location>
        <begin position="72"/>
        <end position="83"/>
    </location>
</feature>
<organism evidence="8 9">
    <name type="scientific">Durio zibethinus</name>
    <name type="common">Durian</name>
    <dbReference type="NCBI Taxonomy" id="66656"/>
    <lineage>
        <taxon>Eukaryota</taxon>
        <taxon>Viridiplantae</taxon>
        <taxon>Streptophyta</taxon>
        <taxon>Embryophyta</taxon>
        <taxon>Tracheophyta</taxon>
        <taxon>Spermatophyta</taxon>
        <taxon>Magnoliopsida</taxon>
        <taxon>eudicotyledons</taxon>
        <taxon>Gunneridae</taxon>
        <taxon>Pentapetalae</taxon>
        <taxon>rosids</taxon>
        <taxon>malvids</taxon>
        <taxon>Malvales</taxon>
        <taxon>Malvaceae</taxon>
        <taxon>Helicteroideae</taxon>
        <taxon>Durio</taxon>
    </lineage>
</organism>
<sequence>MEETKSPTTTPRRRTSKRKPFTDLSNTVPSSLPSSQSSSSSLLKPPTKSSLSLPLKSLLNNNLNTDLNSNSKFTATQFTANKNNHNDKKREKKKGPINRANPSSMLSPPPKTPSVSGIGDCVDFEPCTVYNRRHTAEKRKSKGKEIAEPFSCFFEMRMPDLREKKDGDGDIGLSKSCPIARKKKQHREKSEVNAAKHDLPQDFIDRQRAYFAEVDAFELEEEVASADELE</sequence>
<comment type="similarity">
    <text evidence="5">Belongs to the sororin family.</text>
</comment>
<protein>
    <submittedName>
        <fullName evidence="9">Uncharacterized SDCCAG3 family protein isoform X1</fullName>
    </submittedName>
</protein>
<dbReference type="OrthoDB" id="1903589at2759"/>
<feature type="domain" description="Sororin C-terminal region" evidence="7">
    <location>
        <begin position="199"/>
        <end position="222"/>
    </location>
</feature>
<evidence type="ECO:0000256" key="3">
    <source>
        <dbReference type="ARBA" id="ARBA00023242"/>
    </source>
</evidence>
<keyword evidence="8" id="KW-1185">Reference proteome</keyword>
<evidence type="ECO:0000256" key="5">
    <source>
        <dbReference type="ARBA" id="ARBA00093465"/>
    </source>
</evidence>
<name>A0A6P5YSL1_DURZI</name>
<dbReference type="PANTHER" id="PTHR35740:SF1">
    <property type="entry name" value="OS12G0111700 PROTEIN"/>
    <property type="match status" value="1"/>
</dbReference>
<dbReference type="PANTHER" id="PTHR35740">
    <property type="entry name" value="OS12G0111700 PROTEIN"/>
    <property type="match status" value="1"/>
</dbReference>
<keyword evidence="1" id="KW-0132">Cell division</keyword>
<evidence type="ECO:0000256" key="6">
    <source>
        <dbReference type="SAM" id="MobiDB-lite"/>
    </source>
</evidence>
<evidence type="ECO:0000256" key="2">
    <source>
        <dbReference type="ARBA" id="ARBA00022776"/>
    </source>
</evidence>
<dbReference type="KEGG" id="dzi:111294184"/>
<dbReference type="RefSeq" id="XP_022743131.1">
    <property type="nucleotide sequence ID" value="XM_022887396.1"/>
</dbReference>
<dbReference type="AlphaFoldDB" id="A0A6P5YSL1"/>
<proteinExistence type="inferred from homology"/>
<keyword evidence="3" id="KW-0539">Nucleus</keyword>
<dbReference type="Pfam" id="PF25220">
    <property type="entry name" value="Sororin_C"/>
    <property type="match status" value="1"/>
</dbReference>
<dbReference type="InterPro" id="IPR057337">
    <property type="entry name" value="Sororin_C"/>
</dbReference>
<evidence type="ECO:0000313" key="9">
    <source>
        <dbReference type="RefSeq" id="XP_022743131.1"/>
    </source>
</evidence>
<gene>
    <name evidence="9" type="primary">LOC111294184</name>
</gene>
<keyword evidence="4" id="KW-0131">Cell cycle</keyword>